<keyword evidence="1" id="KW-0472">Membrane</keyword>
<organism evidence="2 3">
    <name type="scientific">Chondrus crispus</name>
    <name type="common">Carrageen Irish moss</name>
    <name type="synonym">Polymorpha crispa</name>
    <dbReference type="NCBI Taxonomy" id="2769"/>
    <lineage>
        <taxon>Eukaryota</taxon>
        <taxon>Rhodophyta</taxon>
        <taxon>Florideophyceae</taxon>
        <taxon>Rhodymeniophycidae</taxon>
        <taxon>Gigartinales</taxon>
        <taxon>Gigartinaceae</taxon>
        <taxon>Chondrus</taxon>
    </lineage>
</organism>
<keyword evidence="1" id="KW-0812">Transmembrane</keyword>
<accession>R7QKK1</accession>
<dbReference type="GeneID" id="17325913"/>
<gene>
    <name evidence="2" type="ORF">CHC_T00000810001</name>
</gene>
<dbReference type="AlphaFoldDB" id="R7QKK1"/>
<dbReference type="KEGG" id="ccp:CHC_T00000810001"/>
<evidence type="ECO:0000313" key="2">
    <source>
        <dbReference type="EMBL" id="CDF38308.1"/>
    </source>
</evidence>
<sequence length="134" mass="15163">MTDILCETNGPEGYKYRPCLITTTTPIRLTDLSTQASASTTLTHSYQDRSDLRRAYPLLLTFSMASRFFTLFLALALLVCLAAATPRAIPQAVREKRRIRLAAHQLKKCGAYCSDSFDCWYTNECEYCSNNKCQ</sequence>
<proteinExistence type="predicted"/>
<evidence type="ECO:0000313" key="3">
    <source>
        <dbReference type="Proteomes" id="UP000012073"/>
    </source>
</evidence>
<keyword evidence="1" id="KW-1133">Transmembrane helix</keyword>
<feature type="transmembrane region" description="Helical" evidence="1">
    <location>
        <begin position="68"/>
        <end position="89"/>
    </location>
</feature>
<dbReference type="Gramene" id="CDF38308">
    <property type="protein sequence ID" value="CDF38308"/>
    <property type="gene ID" value="CHC_T00000810001"/>
</dbReference>
<dbReference type="RefSeq" id="XP_005718193.1">
    <property type="nucleotide sequence ID" value="XM_005718136.1"/>
</dbReference>
<reference evidence="3" key="1">
    <citation type="journal article" date="2013" name="Proc. Natl. Acad. Sci. U.S.A.">
        <title>Genome structure and metabolic features in the red seaweed Chondrus crispus shed light on evolution of the Archaeplastida.</title>
        <authorList>
            <person name="Collen J."/>
            <person name="Porcel B."/>
            <person name="Carre W."/>
            <person name="Ball S.G."/>
            <person name="Chaparro C."/>
            <person name="Tonon T."/>
            <person name="Barbeyron T."/>
            <person name="Michel G."/>
            <person name="Noel B."/>
            <person name="Valentin K."/>
            <person name="Elias M."/>
            <person name="Artiguenave F."/>
            <person name="Arun A."/>
            <person name="Aury J.M."/>
            <person name="Barbosa-Neto J.F."/>
            <person name="Bothwell J.H."/>
            <person name="Bouget F.Y."/>
            <person name="Brillet L."/>
            <person name="Cabello-Hurtado F."/>
            <person name="Capella-Gutierrez S."/>
            <person name="Charrier B."/>
            <person name="Cladiere L."/>
            <person name="Cock J.M."/>
            <person name="Coelho S.M."/>
            <person name="Colleoni C."/>
            <person name="Czjzek M."/>
            <person name="Da Silva C."/>
            <person name="Delage L."/>
            <person name="Denoeud F."/>
            <person name="Deschamps P."/>
            <person name="Dittami S.M."/>
            <person name="Gabaldon T."/>
            <person name="Gachon C.M."/>
            <person name="Groisillier A."/>
            <person name="Herve C."/>
            <person name="Jabbari K."/>
            <person name="Katinka M."/>
            <person name="Kloareg B."/>
            <person name="Kowalczyk N."/>
            <person name="Labadie K."/>
            <person name="Leblanc C."/>
            <person name="Lopez P.J."/>
            <person name="McLachlan D.H."/>
            <person name="Meslet-Cladiere L."/>
            <person name="Moustafa A."/>
            <person name="Nehr Z."/>
            <person name="Nyvall Collen P."/>
            <person name="Panaud O."/>
            <person name="Partensky F."/>
            <person name="Poulain J."/>
            <person name="Rensing S.A."/>
            <person name="Rousvoal S."/>
            <person name="Samson G."/>
            <person name="Symeonidi A."/>
            <person name="Weissenbach J."/>
            <person name="Zambounis A."/>
            <person name="Wincker P."/>
            <person name="Boyen C."/>
        </authorList>
    </citation>
    <scope>NUCLEOTIDE SEQUENCE [LARGE SCALE GENOMIC DNA]</scope>
    <source>
        <strain evidence="3">cv. Stackhouse</strain>
    </source>
</reference>
<keyword evidence="3" id="KW-1185">Reference proteome</keyword>
<dbReference type="EMBL" id="HG001915">
    <property type="protein sequence ID" value="CDF38308.1"/>
    <property type="molecule type" value="Genomic_DNA"/>
</dbReference>
<dbReference type="Proteomes" id="UP000012073">
    <property type="component" value="Unassembled WGS sequence"/>
</dbReference>
<name>R7QKK1_CHOCR</name>
<protein>
    <submittedName>
        <fullName evidence="2">Uncharacterized protein</fullName>
    </submittedName>
</protein>
<evidence type="ECO:0000256" key="1">
    <source>
        <dbReference type="SAM" id="Phobius"/>
    </source>
</evidence>